<dbReference type="PROSITE" id="PS50928">
    <property type="entry name" value="ABC_TM1"/>
    <property type="match status" value="1"/>
</dbReference>
<dbReference type="AlphaFoldDB" id="A0A2A3YM06"/>
<keyword evidence="3" id="KW-1003">Cell membrane</keyword>
<dbReference type="CDD" id="cd06261">
    <property type="entry name" value="TM_PBP2"/>
    <property type="match status" value="1"/>
</dbReference>
<proteinExistence type="inferred from homology"/>
<feature type="transmembrane region" description="Helical" evidence="7">
    <location>
        <begin position="131"/>
        <end position="151"/>
    </location>
</feature>
<evidence type="ECO:0000256" key="3">
    <source>
        <dbReference type="ARBA" id="ARBA00022475"/>
    </source>
</evidence>
<evidence type="ECO:0000313" key="11">
    <source>
        <dbReference type="Proteomes" id="UP000218598"/>
    </source>
</evidence>
<feature type="transmembrane region" description="Helical" evidence="7">
    <location>
        <begin position="257"/>
        <end position="277"/>
    </location>
</feature>
<keyword evidence="11" id="KW-1185">Reference proteome</keyword>
<feature type="transmembrane region" description="Helical" evidence="7">
    <location>
        <begin position="157"/>
        <end position="174"/>
    </location>
</feature>
<feature type="transmembrane region" description="Helical" evidence="7">
    <location>
        <begin position="289"/>
        <end position="310"/>
    </location>
</feature>
<feature type="transmembrane region" description="Helical" evidence="7">
    <location>
        <begin position="98"/>
        <end position="119"/>
    </location>
</feature>
<dbReference type="InterPro" id="IPR051393">
    <property type="entry name" value="ABC_transporter_permease"/>
</dbReference>
<dbReference type="PANTHER" id="PTHR30193">
    <property type="entry name" value="ABC TRANSPORTER PERMEASE PROTEIN"/>
    <property type="match status" value="1"/>
</dbReference>
<comment type="subcellular location">
    <subcellularLocation>
        <location evidence="1 7">Cell membrane</location>
        <topology evidence="1 7">Multi-pass membrane protein</topology>
    </subcellularLocation>
</comment>
<comment type="similarity">
    <text evidence="7">Belongs to the binding-protein-dependent transport system permease family.</text>
</comment>
<keyword evidence="2 7" id="KW-0813">Transport</keyword>
<feature type="transmembrane region" description="Helical" evidence="7">
    <location>
        <begin position="37"/>
        <end position="67"/>
    </location>
</feature>
<evidence type="ECO:0000256" key="1">
    <source>
        <dbReference type="ARBA" id="ARBA00004651"/>
    </source>
</evidence>
<feature type="region of interest" description="Disordered" evidence="8">
    <location>
        <begin position="1"/>
        <end position="30"/>
    </location>
</feature>
<protein>
    <submittedName>
        <fullName evidence="10">Sugar ABC transporter permease</fullName>
    </submittedName>
</protein>
<gene>
    <name evidence="10" type="ORF">CIK66_03190</name>
</gene>
<keyword evidence="4 7" id="KW-0812">Transmembrane</keyword>
<evidence type="ECO:0000256" key="6">
    <source>
        <dbReference type="ARBA" id="ARBA00023136"/>
    </source>
</evidence>
<dbReference type="PANTHER" id="PTHR30193:SF41">
    <property type="entry name" value="DIACETYLCHITOBIOSE UPTAKE SYSTEM PERMEASE PROTEIN NGCF"/>
    <property type="match status" value="1"/>
</dbReference>
<feature type="transmembrane region" description="Helical" evidence="7">
    <location>
        <begin position="181"/>
        <end position="204"/>
    </location>
</feature>
<evidence type="ECO:0000256" key="5">
    <source>
        <dbReference type="ARBA" id="ARBA00022989"/>
    </source>
</evidence>
<accession>A0A2A3YM06</accession>
<dbReference type="Pfam" id="PF00528">
    <property type="entry name" value="BPD_transp_1"/>
    <property type="match status" value="1"/>
</dbReference>
<reference evidence="10 11" key="1">
    <citation type="journal article" date="2017" name="Elife">
        <title>Extensive horizontal gene transfer in cheese-associated bacteria.</title>
        <authorList>
            <person name="Bonham K.S."/>
            <person name="Wolfe B.E."/>
            <person name="Dutton R.J."/>
        </authorList>
    </citation>
    <scope>NUCLEOTIDE SEQUENCE [LARGE SCALE GENOMIC DNA]</scope>
    <source>
        <strain evidence="10 11">341_9</strain>
    </source>
</reference>
<evidence type="ECO:0000313" key="10">
    <source>
        <dbReference type="EMBL" id="PCC40782.1"/>
    </source>
</evidence>
<dbReference type="InterPro" id="IPR000515">
    <property type="entry name" value="MetI-like"/>
</dbReference>
<dbReference type="GO" id="GO:0005886">
    <property type="term" value="C:plasma membrane"/>
    <property type="evidence" value="ECO:0007669"/>
    <property type="project" value="UniProtKB-SubCell"/>
</dbReference>
<dbReference type="GO" id="GO:0055085">
    <property type="term" value="P:transmembrane transport"/>
    <property type="evidence" value="ECO:0007669"/>
    <property type="project" value="InterPro"/>
</dbReference>
<name>A0A2A3YM06_9MICO</name>
<keyword evidence="6 7" id="KW-0472">Membrane</keyword>
<feature type="transmembrane region" description="Helical" evidence="7">
    <location>
        <begin position="229"/>
        <end position="250"/>
    </location>
</feature>
<evidence type="ECO:0000256" key="8">
    <source>
        <dbReference type="SAM" id="MobiDB-lite"/>
    </source>
</evidence>
<dbReference type="InterPro" id="IPR035906">
    <property type="entry name" value="MetI-like_sf"/>
</dbReference>
<organism evidence="10 11">
    <name type="scientific">Brachybacterium alimentarium</name>
    <dbReference type="NCBI Taxonomy" id="47845"/>
    <lineage>
        <taxon>Bacteria</taxon>
        <taxon>Bacillati</taxon>
        <taxon>Actinomycetota</taxon>
        <taxon>Actinomycetes</taxon>
        <taxon>Micrococcales</taxon>
        <taxon>Dermabacteraceae</taxon>
        <taxon>Brachybacterium</taxon>
    </lineage>
</organism>
<evidence type="ECO:0000256" key="7">
    <source>
        <dbReference type="RuleBase" id="RU363032"/>
    </source>
</evidence>
<evidence type="ECO:0000259" key="9">
    <source>
        <dbReference type="PROSITE" id="PS50928"/>
    </source>
</evidence>
<dbReference type="Proteomes" id="UP000218598">
    <property type="component" value="Unassembled WGS sequence"/>
</dbReference>
<dbReference type="EMBL" id="NRGR01000005">
    <property type="protein sequence ID" value="PCC40782.1"/>
    <property type="molecule type" value="Genomic_DNA"/>
</dbReference>
<keyword evidence="5 7" id="KW-1133">Transmembrane helix</keyword>
<feature type="compositionally biased region" description="Basic residues" evidence="8">
    <location>
        <begin position="15"/>
        <end position="30"/>
    </location>
</feature>
<feature type="domain" description="ABC transmembrane type-1" evidence="9">
    <location>
        <begin position="94"/>
        <end position="307"/>
    </location>
</feature>
<comment type="caution">
    <text evidence="10">The sequence shown here is derived from an EMBL/GenBank/DDBJ whole genome shotgun (WGS) entry which is preliminary data.</text>
</comment>
<dbReference type="OrthoDB" id="3362513at2"/>
<dbReference type="RefSeq" id="WP_096196519.1">
    <property type="nucleotide sequence ID" value="NZ_JBQQHT010000031.1"/>
</dbReference>
<dbReference type="Gene3D" id="1.10.3720.10">
    <property type="entry name" value="MetI-like"/>
    <property type="match status" value="1"/>
</dbReference>
<sequence length="320" mass="35027">MSAQVTTPRAQRPPAARRARRSSAPARGRRQRETRAAMLFLAPDAIGLLIFVALPMVLSVVLGFFWIDGFGNFDFIGVDNYVRMAQDPQFWNSAVVTLIYLVTLVPLIFVTGLGLALLVQQKFPAVGLIRSALFMPYVVSIVVVAMVWQFMLTDRTGVIASVLAWIRLDGISFLGDPRYALGTVIVVTIWLQMGYYMIIFLAGLQDIPAELYEAARIDGAGPWARFRRITLPLLAPTSFFVLLTSMVAVVTGGLDMIFVLTSGGPANSTSLLIFYIYQQAFLFGDLGYAAAIGSVLVAILLIISAAMFVVTRGGRFTHDD</sequence>
<dbReference type="SUPFAM" id="SSF161098">
    <property type="entry name" value="MetI-like"/>
    <property type="match status" value="1"/>
</dbReference>
<evidence type="ECO:0000256" key="4">
    <source>
        <dbReference type="ARBA" id="ARBA00022692"/>
    </source>
</evidence>
<evidence type="ECO:0000256" key="2">
    <source>
        <dbReference type="ARBA" id="ARBA00022448"/>
    </source>
</evidence>